<keyword evidence="9" id="KW-1185">Reference proteome</keyword>
<comment type="caution">
    <text evidence="8">The sequence shown here is derived from an EMBL/GenBank/DDBJ whole genome shotgun (WGS) entry which is preliminary data.</text>
</comment>
<dbReference type="Gene3D" id="2.40.50.700">
    <property type="match status" value="1"/>
</dbReference>
<organism evidence="8 9">
    <name type="scientific">Lymnaea stagnalis</name>
    <name type="common">Great pond snail</name>
    <name type="synonym">Helix stagnalis</name>
    <dbReference type="NCBI Taxonomy" id="6523"/>
    <lineage>
        <taxon>Eukaryota</taxon>
        <taxon>Metazoa</taxon>
        <taxon>Spiralia</taxon>
        <taxon>Lophotrochozoa</taxon>
        <taxon>Mollusca</taxon>
        <taxon>Gastropoda</taxon>
        <taxon>Heterobranchia</taxon>
        <taxon>Euthyneura</taxon>
        <taxon>Panpulmonata</taxon>
        <taxon>Hygrophila</taxon>
        <taxon>Lymnaeoidea</taxon>
        <taxon>Lymnaeidae</taxon>
        <taxon>Lymnaea</taxon>
    </lineage>
</organism>
<dbReference type="AlphaFoldDB" id="A0AAV2HB42"/>
<dbReference type="InterPro" id="IPR001900">
    <property type="entry name" value="RNase_II/R"/>
</dbReference>
<name>A0AAV2HB42_LYMST</name>
<comment type="similarity">
    <text evidence="1">Belongs to the RNR ribonuclease family.</text>
</comment>
<evidence type="ECO:0000313" key="9">
    <source>
        <dbReference type="Proteomes" id="UP001497497"/>
    </source>
</evidence>
<dbReference type="Gene3D" id="2.40.50.140">
    <property type="entry name" value="Nucleic acid-binding proteins"/>
    <property type="match status" value="1"/>
</dbReference>
<dbReference type="Pfam" id="PF17877">
    <property type="entry name" value="Dis3l2_C_term"/>
    <property type="match status" value="1"/>
</dbReference>
<dbReference type="SUPFAM" id="SSF50249">
    <property type="entry name" value="Nucleic acid-binding proteins"/>
    <property type="match status" value="3"/>
</dbReference>
<dbReference type="GO" id="GO:0000175">
    <property type="term" value="F:3'-5'-RNA exonuclease activity"/>
    <property type="evidence" value="ECO:0007669"/>
    <property type="project" value="TreeGrafter"/>
</dbReference>
<dbReference type="Proteomes" id="UP001497497">
    <property type="component" value="Unassembled WGS sequence"/>
</dbReference>
<dbReference type="Pfam" id="PF00773">
    <property type="entry name" value="RNB"/>
    <property type="match status" value="1"/>
</dbReference>
<dbReference type="EMBL" id="CAXITT010000070">
    <property type="protein sequence ID" value="CAL1530483.1"/>
    <property type="molecule type" value="Genomic_DNA"/>
</dbReference>
<gene>
    <name evidence="8" type="ORF">GSLYS_00004608001</name>
</gene>
<dbReference type="SMART" id="SM00955">
    <property type="entry name" value="RNB"/>
    <property type="match status" value="1"/>
</dbReference>
<keyword evidence="2" id="KW-0540">Nuclease</keyword>
<proteinExistence type="inferred from homology"/>
<dbReference type="InterPro" id="IPR041093">
    <property type="entry name" value="Dis3l2-like_C"/>
</dbReference>
<evidence type="ECO:0000259" key="7">
    <source>
        <dbReference type="SMART" id="SM00955"/>
    </source>
</evidence>
<evidence type="ECO:0000256" key="2">
    <source>
        <dbReference type="ARBA" id="ARBA00022722"/>
    </source>
</evidence>
<dbReference type="InterPro" id="IPR050180">
    <property type="entry name" value="RNR_Ribonuclease"/>
</dbReference>
<dbReference type="GO" id="GO:0010587">
    <property type="term" value="P:miRNA catabolic process"/>
    <property type="evidence" value="ECO:0007669"/>
    <property type="project" value="TreeGrafter"/>
</dbReference>
<dbReference type="Gene3D" id="2.40.50.690">
    <property type="match status" value="1"/>
</dbReference>
<dbReference type="GO" id="GO:0003723">
    <property type="term" value="F:RNA binding"/>
    <property type="evidence" value="ECO:0007669"/>
    <property type="project" value="UniProtKB-KW"/>
</dbReference>
<evidence type="ECO:0000256" key="4">
    <source>
        <dbReference type="ARBA" id="ARBA00022839"/>
    </source>
</evidence>
<dbReference type="InterPro" id="IPR012340">
    <property type="entry name" value="NA-bd_OB-fold"/>
</dbReference>
<feature type="region of interest" description="Disordered" evidence="6">
    <location>
        <begin position="107"/>
        <end position="127"/>
    </location>
</feature>
<dbReference type="GO" id="GO:0000932">
    <property type="term" value="C:P-body"/>
    <property type="evidence" value="ECO:0007669"/>
    <property type="project" value="TreeGrafter"/>
</dbReference>
<dbReference type="Pfam" id="PF17849">
    <property type="entry name" value="OB_Dis3"/>
    <property type="match status" value="1"/>
</dbReference>
<evidence type="ECO:0000256" key="3">
    <source>
        <dbReference type="ARBA" id="ARBA00022801"/>
    </source>
</evidence>
<accession>A0AAV2HB42</accession>
<sequence>MSRGYRNQRGGRQQKPPFYEQFMNAADVETGIRFKTLIKGVIQVNPRNSDEAYVRLSDDTPDVFIGGLNDRNRAMHSDEVVVTIKPYNQWKVHVRKFEEYADAQSEISSARGSDSQQGEAQRRKVTTVSDMLSNGSRLAYRTFSAQDVDCQFVQRTGKVVYISKRNHSGLAAGRIKLMKNNNNDAAQFYPVDRRLPLMIVPMSQCPAGFYNRPGSHANKLFLAKVEQWNETGIWPRGTLIECLGEEGDLDVETKVILLNHDVLTNTFSSEVERCLPKRSWTIPAEELTTRKDLRGQCIFTIDPPYSKDLDDALSIEELGDGSYQVGVHIADVSYFVEPDTALDQVACTRATSVHMVNKVVHMLPELLSEDLCSLIPHRDKLTFSVIWEITEKGEILNEWFGRTVINSCVQLTYEHAQKCIEEPNRRWGPGELPPIAKHYNATHVVQRILQLNKLADCIRRKRIESGTLLLDQVDLYYTLDADTGLPMGYTGERDSSKKLVEEFMVLANQAVAQKIYKHYPDLAILRQQPAPKEDQLQKMKDFCEAAGIVMKTGSAKEIMRSLSTLGGQGELQQAKHQLLCKVIARSMQKSQYFCTGTVQDKSLYHHYSLNLPFYTDFSSPIRRYQDILVHRLLAAACRYCARPAHPPEHYQKQMDSCMDKIKNAKSASGDSNELFLSLFIKNRGPLEERAIVKEIFEKSFEVLILNLGVVRKVFLEDLPVKSHKLRMNGKRPELLIKWEQDKQRTKHLITLLTLVDCRLVAKEDKSGWSCVIKRPTEEADFDSDVEDD</sequence>
<reference evidence="8 9" key="1">
    <citation type="submission" date="2024-04" db="EMBL/GenBank/DDBJ databases">
        <authorList>
            <consortium name="Genoscope - CEA"/>
            <person name="William W."/>
        </authorList>
    </citation>
    <scope>NUCLEOTIDE SEQUENCE [LARGE SCALE GENOMIC DNA]</scope>
</reference>
<keyword evidence="5" id="KW-0694">RNA-binding</keyword>
<dbReference type="GO" id="GO:0006402">
    <property type="term" value="P:mRNA catabolic process"/>
    <property type="evidence" value="ECO:0007669"/>
    <property type="project" value="TreeGrafter"/>
</dbReference>
<feature type="domain" description="RNB" evidence="7">
    <location>
        <begin position="290"/>
        <end position="639"/>
    </location>
</feature>
<dbReference type="InterPro" id="IPR041505">
    <property type="entry name" value="Dis3_CSD2"/>
</dbReference>
<dbReference type="PANTHER" id="PTHR23355:SF9">
    <property type="entry name" value="DIS3-LIKE EXONUCLEASE 2"/>
    <property type="match status" value="1"/>
</dbReference>
<protein>
    <recommendedName>
        <fullName evidence="7">RNB domain-containing protein</fullName>
    </recommendedName>
</protein>
<keyword evidence="4" id="KW-0269">Exonuclease</keyword>
<dbReference type="InterPro" id="IPR033771">
    <property type="entry name" value="Rrp44_CSD1"/>
</dbReference>
<evidence type="ECO:0000256" key="5">
    <source>
        <dbReference type="ARBA" id="ARBA00022884"/>
    </source>
</evidence>
<feature type="compositionally biased region" description="Polar residues" evidence="6">
    <location>
        <begin position="107"/>
        <end position="119"/>
    </location>
</feature>
<dbReference type="Pfam" id="PF17216">
    <property type="entry name" value="Rrp44_CSD1"/>
    <property type="match status" value="1"/>
</dbReference>
<evidence type="ECO:0000313" key="8">
    <source>
        <dbReference type="EMBL" id="CAL1530483.1"/>
    </source>
</evidence>
<evidence type="ECO:0000256" key="6">
    <source>
        <dbReference type="SAM" id="MobiDB-lite"/>
    </source>
</evidence>
<keyword evidence="3" id="KW-0378">Hydrolase</keyword>
<dbReference type="PANTHER" id="PTHR23355">
    <property type="entry name" value="RIBONUCLEASE"/>
    <property type="match status" value="1"/>
</dbReference>
<evidence type="ECO:0000256" key="1">
    <source>
        <dbReference type="ARBA" id="ARBA00005785"/>
    </source>
</evidence>